<sequence length="808" mass="90986">MEGSTGVLNDSDAGDQHESTAVPKERQLAESLATVLQQHKKTQAETHVYLEETVAGPLSLAFAAVVKTQPLGHLRLQLEAAEKERGEKAARFDSQGLTREDRKFLDALELVDWMGEEEFQNILDYVREALGVCACYVASLHHDKDRQSPVLHYVYADKRSRFLVDCLLEEDEGVLWDALAEPEEESEGQKDDQSTEDGEEEENAGSAEASAADVEGRHTEPSENSASRRTVKTLFVPDTMGEEKLKFWGMTRPGSFAAVPIILDDPACQESVDVMKEYLLEVRERDRLINERLAAKERARLEKEKSIQEASAADSRGKKCSTAASQHDTDEDEDEEEGENEEGEEDELPAPVSEPELVKKQLKMILCVDTLGMQDALSPEQLKRLAHFAAVVKEQCIRTRAAAVRKQADVAVNEVKLKERSNQVATALEEEENDVENAVELEKRRVSEELAAKLHREQEDREARREARLKKRAEEKRVHDDARQKQRAEQQRIREEKLLRRREQEEHHQIVADKQRERQAGAARLDDEAGIRADASVRDERKTLKGNEYEHDEREHAADAPLGALGDEDELDVDNGIDEEDEDEDNDRTGGDTGEYAVDEEEVNEPLDASVFLEEAEAKVKFQAATRTLVSKMGDVLLELQQMFIQTIPSAVPITAACLLLLGDSVASLRVNSKLPDSGFDWQKIRSRIVPSLLLRIGTFDPTASRHTRPSQAPVAPQEIALLQQIERMMEEASDGDERAPDLSSPLFLLERWLALAVDYRRKHLIATAMTLYRDAKINKHTLPKLEDADPDFTGIPLDRVLAVWEEE</sequence>
<proteinExistence type="predicted"/>
<feature type="region of interest" description="Disordered" evidence="1">
    <location>
        <begin position="455"/>
        <end position="594"/>
    </location>
</feature>
<feature type="compositionally biased region" description="Acidic residues" evidence="1">
    <location>
        <begin position="194"/>
        <end position="203"/>
    </location>
</feature>
<feature type="compositionally biased region" description="Low complexity" evidence="1">
    <location>
        <begin position="204"/>
        <end position="213"/>
    </location>
</feature>
<dbReference type="eggNOG" id="ENOG502QZPT">
    <property type="taxonomic scope" value="Eukaryota"/>
</dbReference>
<reference evidence="2" key="2">
    <citation type="submission" date="2011-03" db="EMBL/GenBank/DDBJ databases">
        <title>Comparative genomics and transcriptomics of Neospora caninum and Toxoplasma gondii.</title>
        <authorList>
            <person name="Reid A.J."/>
            <person name="Sohal A."/>
            <person name="Harris D."/>
            <person name="Quail M."/>
            <person name="Sanders M."/>
            <person name="Berriman M."/>
            <person name="Wastling J.M."/>
            <person name="Pain A."/>
        </authorList>
    </citation>
    <scope>NUCLEOTIDE SEQUENCE</scope>
    <source>
        <strain evidence="2">Liverpool</strain>
    </source>
</reference>
<evidence type="ECO:0000313" key="3">
    <source>
        <dbReference type="EMBL" id="CEL66990.1"/>
    </source>
</evidence>
<dbReference type="RefSeq" id="XP_003883037.1">
    <property type="nucleotide sequence ID" value="XM_003882988.1"/>
</dbReference>
<dbReference type="OrthoDB" id="432281at2759"/>
<feature type="compositionally biased region" description="Acidic residues" evidence="1">
    <location>
        <begin position="329"/>
        <end position="348"/>
    </location>
</feature>
<dbReference type="AlphaFoldDB" id="F0VH11"/>
<dbReference type="EMBL" id="FR823389">
    <property type="protein sequence ID" value="CBZ53005.1"/>
    <property type="molecule type" value="Genomic_DNA"/>
</dbReference>
<keyword evidence="4" id="KW-1185">Reference proteome</keyword>
<dbReference type="InParanoid" id="F0VH11"/>
<gene>
    <name evidence="3" type="ORF">BN1204_027940</name>
    <name evidence="2" type="ORF">NCLIV_027940</name>
</gene>
<feature type="compositionally biased region" description="Acidic residues" evidence="1">
    <location>
        <begin position="566"/>
        <end position="586"/>
    </location>
</feature>
<accession>F0VH11</accession>
<feature type="compositionally biased region" description="Basic and acidic residues" evidence="1">
    <location>
        <begin position="14"/>
        <end position="27"/>
    </location>
</feature>
<feature type="compositionally biased region" description="Basic and acidic residues" evidence="1">
    <location>
        <begin position="455"/>
        <end position="558"/>
    </location>
</feature>
<feature type="region of interest" description="Disordered" evidence="1">
    <location>
        <begin position="299"/>
        <end position="353"/>
    </location>
</feature>
<reference evidence="2" key="1">
    <citation type="submission" date="2011-02" db="EMBL/GenBank/DDBJ databases">
        <authorList>
            <person name="Aslett M."/>
        </authorList>
    </citation>
    <scope>NUCLEOTIDE SEQUENCE</scope>
    <source>
        <strain evidence="2">Liverpool</strain>
    </source>
</reference>
<feature type="region of interest" description="Disordered" evidence="1">
    <location>
        <begin position="180"/>
        <end position="234"/>
    </location>
</feature>
<reference evidence="4" key="3">
    <citation type="journal article" date="2012" name="PLoS Pathog.">
        <title>Comparative genomics of the apicomplexan parasites Toxoplasma gondii and Neospora caninum: Coccidia differing in host range and transmission strategy.</title>
        <authorList>
            <person name="Reid A.J."/>
            <person name="Vermont S.J."/>
            <person name="Cotton J.A."/>
            <person name="Harris D."/>
            <person name="Hill-Cawthorne G.A."/>
            <person name="Konen-Waisman S."/>
            <person name="Latham S.M."/>
            <person name="Mourier T."/>
            <person name="Norton R."/>
            <person name="Quail M.A."/>
            <person name="Sanders M."/>
            <person name="Shanmugam D."/>
            <person name="Sohal A."/>
            <person name="Wasmuth J.D."/>
            <person name="Brunk B."/>
            <person name="Grigg M.E."/>
            <person name="Howard J.C."/>
            <person name="Parkinson J."/>
            <person name="Roos D.S."/>
            <person name="Trees A.J."/>
            <person name="Berriman M."/>
            <person name="Pain A."/>
            <person name="Wastling J.M."/>
        </authorList>
    </citation>
    <scope>NUCLEOTIDE SEQUENCE [LARGE SCALE GENOMIC DNA]</scope>
    <source>
        <strain evidence="4">Liverpool</strain>
    </source>
</reference>
<dbReference type="GeneID" id="13443114"/>
<dbReference type="VEuPathDB" id="ToxoDB:NCLIV_027940"/>
<name>F0VH11_NEOCL</name>
<dbReference type="OMA" id="FREVEWV"/>
<feature type="region of interest" description="Disordered" evidence="1">
    <location>
        <begin position="1"/>
        <end position="27"/>
    </location>
</feature>
<evidence type="ECO:0000313" key="4">
    <source>
        <dbReference type="Proteomes" id="UP000007494"/>
    </source>
</evidence>
<protein>
    <submittedName>
        <fullName evidence="2">Uncharacterized protein</fullName>
    </submittedName>
</protein>
<evidence type="ECO:0000313" key="2">
    <source>
        <dbReference type="EMBL" id="CBZ53005.1"/>
    </source>
</evidence>
<evidence type="ECO:0000256" key="1">
    <source>
        <dbReference type="SAM" id="MobiDB-lite"/>
    </source>
</evidence>
<dbReference type="Proteomes" id="UP000007494">
    <property type="component" value="Chromosome VIIb"/>
</dbReference>
<reference evidence="3" key="4">
    <citation type="journal article" date="2015" name="PLoS ONE">
        <title>Comprehensive Evaluation of Toxoplasma gondii VEG and Neospora caninum LIV Genomes with Tachyzoite Stage Transcriptome and Proteome Defines Novel Transcript Features.</title>
        <authorList>
            <person name="Ramaprasad A."/>
            <person name="Mourier T."/>
            <person name="Naeem R."/>
            <person name="Malas T.B."/>
            <person name="Moussa E."/>
            <person name="Panigrahi A."/>
            <person name="Vermont S.J."/>
            <person name="Otto T.D."/>
            <person name="Wastling J."/>
            <person name="Pain A."/>
        </authorList>
    </citation>
    <scope>NUCLEOTIDE SEQUENCE</scope>
    <source>
        <strain evidence="3">Liverpool</strain>
    </source>
</reference>
<dbReference type="EMBL" id="LN714482">
    <property type="protein sequence ID" value="CEL66990.1"/>
    <property type="molecule type" value="Genomic_DNA"/>
</dbReference>
<organism evidence="2 4">
    <name type="scientific">Neospora caninum (strain Liverpool)</name>
    <dbReference type="NCBI Taxonomy" id="572307"/>
    <lineage>
        <taxon>Eukaryota</taxon>
        <taxon>Sar</taxon>
        <taxon>Alveolata</taxon>
        <taxon>Apicomplexa</taxon>
        <taxon>Conoidasida</taxon>
        <taxon>Coccidia</taxon>
        <taxon>Eucoccidiorida</taxon>
        <taxon>Eimeriorina</taxon>
        <taxon>Sarcocystidae</taxon>
        <taxon>Neospora</taxon>
    </lineage>
</organism>